<keyword evidence="2" id="KW-1185">Reference proteome</keyword>
<gene>
    <name evidence="1" type="ORF">BCR33DRAFT_734737</name>
</gene>
<evidence type="ECO:0000313" key="1">
    <source>
        <dbReference type="EMBL" id="ORY50007.1"/>
    </source>
</evidence>
<organism evidence="1 2">
    <name type="scientific">Rhizoclosmatium globosum</name>
    <dbReference type="NCBI Taxonomy" id="329046"/>
    <lineage>
        <taxon>Eukaryota</taxon>
        <taxon>Fungi</taxon>
        <taxon>Fungi incertae sedis</taxon>
        <taxon>Chytridiomycota</taxon>
        <taxon>Chytridiomycota incertae sedis</taxon>
        <taxon>Chytridiomycetes</taxon>
        <taxon>Chytridiales</taxon>
        <taxon>Chytriomycetaceae</taxon>
        <taxon>Rhizoclosmatium</taxon>
    </lineage>
</organism>
<dbReference type="OrthoDB" id="244495at2759"/>
<comment type="caution">
    <text evidence="1">The sequence shown here is derived from an EMBL/GenBank/DDBJ whole genome shotgun (WGS) entry which is preliminary data.</text>
</comment>
<proteinExistence type="predicted"/>
<accession>A0A1Y2CSS5</accession>
<reference evidence="1 2" key="1">
    <citation type="submission" date="2016-07" db="EMBL/GenBank/DDBJ databases">
        <title>Pervasive Adenine N6-methylation of Active Genes in Fungi.</title>
        <authorList>
            <consortium name="DOE Joint Genome Institute"/>
            <person name="Mondo S.J."/>
            <person name="Dannebaum R.O."/>
            <person name="Kuo R.C."/>
            <person name="Labutti K."/>
            <person name="Haridas S."/>
            <person name="Kuo A."/>
            <person name="Salamov A."/>
            <person name="Ahrendt S.R."/>
            <person name="Lipzen A."/>
            <person name="Sullivan W."/>
            <person name="Andreopoulos W.B."/>
            <person name="Clum A."/>
            <person name="Lindquist E."/>
            <person name="Daum C."/>
            <person name="Ramamoorthy G.K."/>
            <person name="Gryganskyi A."/>
            <person name="Culley D."/>
            <person name="Magnuson J.K."/>
            <person name="James T.Y."/>
            <person name="O'Malley M.A."/>
            <person name="Stajich J.E."/>
            <person name="Spatafora J.W."/>
            <person name="Visel A."/>
            <person name="Grigoriev I.V."/>
        </authorList>
    </citation>
    <scope>NUCLEOTIDE SEQUENCE [LARGE SCALE GENOMIC DNA]</scope>
    <source>
        <strain evidence="1 2">JEL800</strain>
    </source>
</reference>
<protein>
    <submittedName>
        <fullName evidence="1">Uncharacterized protein</fullName>
    </submittedName>
</protein>
<sequence length="512" mass="58152">MSYQPQNVQFDHYYGRGSKRLSESQNLYSHPTELIETHLLAPYQQPTLVSSMQQQHYFPSTPTSYVHGTQSVASKTRPSIPNLSHSWFPPNQSDILGPSYSQSQSTTKPNYTSIQMQPVLDPMTSAVAGSKTLLGQSQGMPVNSHQKIQRENVLGRWPSDKTLVSGDMTGGGLAMSQGQHNAAYHSNTLTNVGANYFKQHHPQTYQQQQQQLLLQHIAQTKLIHQHQQQHQNQHQQLPLDSEYSIGNSSSHSITNPYNYPSQATYQNMERNILEGQQWQQYDMNSKFNNSAQQHYLNLQHQVRHQLQTPSSQQYSLNAQQKSNTQLFHQHQTRSFSQPPNYSDVNLFQQSDILQQIQNQGQYDPTYSDILDGGCNDHILYSTSSHVPHRTSSLSYSNLYGSLDQQTLPKPLSHTLYSARDVQDAELQANETLSHSSALKLAQAPDLPPTLPEFSKFIHHMLVVILKKVPAGDASLKRLDTELSLYIENVLQTTEVVGFMIFEFDLNVLNLWR</sequence>
<dbReference type="AlphaFoldDB" id="A0A1Y2CSS5"/>
<dbReference type="EMBL" id="MCGO01000008">
    <property type="protein sequence ID" value="ORY50007.1"/>
    <property type="molecule type" value="Genomic_DNA"/>
</dbReference>
<name>A0A1Y2CSS5_9FUNG</name>
<evidence type="ECO:0000313" key="2">
    <source>
        <dbReference type="Proteomes" id="UP000193642"/>
    </source>
</evidence>
<dbReference type="Proteomes" id="UP000193642">
    <property type="component" value="Unassembled WGS sequence"/>
</dbReference>